<feature type="domain" description="Acetyl-CoA hydrolase/transferase C-terminal" evidence="1">
    <location>
        <begin position="338"/>
        <end position="504"/>
    </location>
</feature>
<evidence type="ECO:0000313" key="2">
    <source>
        <dbReference type="EMBL" id="MFC3155980.1"/>
    </source>
</evidence>
<protein>
    <submittedName>
        <fullName evidence="2">Acetyl-CoA hydrolase/transferase C-terminal domain-containing protein</fullName>
    </submittedName>
</protein>
<dbReference type="SUPFAM" id="SSF100950">
    <property type="entry name" value="NagB/RpiA/CoA transferase-like"/>
    <property type="match status" value="1"/>
</dbReference>
<sequence length="620" mass="67604">MKHCHTPDALVDDIIERVGKHIVLGLPLGLGKANHLVNALYQRARQDSSLTLDIFTALTLEPPTAPNELGRRFLAPISKRFFGGYPRLEYAQALKEKNLPNNISVTEFFLQPAGWIGCDLVQQNYTSINYTDALDYLISAGVNVITQQVAPESSSAPLGASYSLSCNPDITVDLLDKRSRGEIDFLMAVQVNRQLPFLGGAAIRASDELDLVLDERAYDFALFMPPHQPVSYADHAIALHCARLIPDGGTLQIGIGSIGDAIAAALVLRQQSPQEFKQLTHQLQCAASWSKGESGPFKQGLYGLSEMLVEGFVELIEAGILTRTVNGYCLHAGFFMGSPLFYRQLQALPQNKREQIAMMPVNFINDAYGHALGSEQDKRQARQNARFINCAMIATTDGAVTSDGLENGQVISGVGGQYNFVAQAHALKNARSIITVRATRKRGGKLSSNIVTHYGHTTIPRHLRDIVVTEYGVADLRGKSDAEVIAAMIEIADSRFQESLLNEAKARGKLPQSYQVPAAFCHNTPERLHSALKSGFDSGSLKHFPLGSDFTATEQRLSRALTLLSESAGANKATATLLRCGLSANQQQYRDELARMALAAPSGVKEKLYQWLLLGALDSL</sequence>
<gene>
    <name evidence="2" type="ORF">ACFOEB_12270</name>
</gene>
<keyword evidence="2" id="KW-0378">Hydrolase</keyword>
<dbReference type="GO" id="GO:0016787">
    <property type="term" value="F:hydrolase activity"/>
    <property type="evidence" value="ECO:0007669"/>
    <property type="project" value="UniProtKB-KW"/>
</dbReference>
<reference evidence="3" key="1">
    <citation type="journal article" date="2019" name="Int. J. Syst. Evol. Microbiol.">
        <title>The Global Catalogue of Microorganisms (GCM) 10K type strain sequencing project: providing services to taxonomists for standard genome sequencing and annotation.</title>
        <authorList>
            <consortium name="The Broad Institute Genomics Platform"/>
            <consortium name="The Broad Institute Genome Sequencing Center for Infectious Disease"/>
            <person name="Wu L."/>
            <person name="Ma J."/>
        </authorList>
    </citation>
    <scope>NUCLEOTIDE SEQUENCE [LARGE SCALE GENOMIC DNA]</scope>
    <source>
        <strain evidence="3">KCTC 52141</strain>
    </source>
</reference>
<accession>A0ABV7HTW5</accession>
<proteinExistence type="predicted"/>
<dbReference type="PANTHER" id="PTHR21432">
    <property type="entry name" value="ACETYL-COA HYDROLASE-RELATED"/>
    <property type="match status" value="1"/>
</dbReference>
<dbReference type="Proteomes" id="UP001595548">
    <property type="component" value="Unassembled WGS sequence"/>
</dbReference>
<name>A0ABV7HTW5_9GAMM</name>
<dbReference type="InterPro" id="IPR037171">
    <property type="entry name" value="NagB/RpiA_transferase-like"/>
</dbReference>
<dbReference type="InterPro" id="IPR038460">
    <property type="entry name" value="AcetylCoA_hyd_C_sf"/>
</dbReference>
<comment type="caution">
    <text evidence="2">The sequence shown here is derived from an EMBL/GenBank/DDBJ whole genome shotgun (WGS) entry which is preliminary data.</text>
</comment>
<organism evidence="2 3">
    <name type="scientific">Gilvimarinus japonicus</name>
    <dbReference type="NCBI Taxonomy" id="1796469"/>
    <lineage>
        <taxon>Bacteria</taxon>
        <taxon>Pseudomonadati</taxon>
        <taxon>Pseudomonadota</taxon>
        <taxon>Gammaproteobacteria</taxon>
        <taxon>Cellvibrionales</taxon>
        <taxon>Cellvibrionaceae</taxon>
        <taxon>Gilvimarinus</taxon>
    </lineage>
</organism>
<evidence type="ECO:0000259" key="1">
    <source>
        <dbReference type="Pfam" id="PF13336"/>
    </source>
</evidence>
<evidence type="ECO:0000313" key="3">
    <source>
        <dbReference type="Proteomes" id="UP001595548"/>
    </source>
</evidence>
<keyword evidence="3" id="KW-1185">Reference proteome</keyword>
<dbReference type="Gene3D" id="3.30.750.70">
    <property type="entry name" value="4-hydroxybutyrate coenzyme like domains"/>
    <property type="match status" value="1"/>
</dbReference>
<dbReference type="Gene3D" id="3.40.1080.20">
    <property type="entry name" value="Acetyl-CoA hydrolase/transferase C-terminal domain"/>
    <property type="match status" value="1"/>
</dbReference>
<dbReference type="InterPro" id="IPR026888">
    <property type="entry name" value="AcetylCoA_hyd_C"/>
</dbReference>
<dbReference type="PANTHER" id="PTHR21432:SF20">
    <property type="entry name" value="ACETYL-COA HYDROLASE"/>
    <property type="match status" value="1"/>
</dbReference>
<dbReference type="RefSeq" id="WP_382417015.1">
    <property type="nucleotide sequence ID" value="NZ_AP031500.1"/>
</dbReference>
<dbReference type="Pfam" id="PF13336">
    <property type="entry name" value="AcetylCoA_hyd_C"/>
    <property type="match status" value="1"/>
</dbReference>
<dbReference type="EMBL" id="JBHRTL010000008">
    <property type="protein sequence ID" value="MFC3155980.1"/>
    <property type="molecule type" value="Genomic_DNA"/>
</dbReference>
<dbReference type="InterPro" id="IPR046433">
    <property type="entry name" value="ActCoA_hydro"/>
</dbReference>